<dbReference type="Proteomes" id="UP000279275">
    <property type="component" value="Unassembled WGS sequence"/>
</dbReference>
<feature type="compositionally biased region" description="Polar residues" evidence="1">
    <location>
        <begin position="1"/>
        <end position="10"/>
    </location>
</feature>
<protein>
    <recommendedName>
        <fullName evidence="2">DUF4097 domain-containing protein</fullName>
    </recommendedName>
</protein>
<dbReference type="AlphaFoldDB" id="A0A3M2LCV0"/>
<feature type="region of interest" description="Disordered" evidence="1">
    <location>
        <begin position="1"/>
        <end position="23"/>
    </location>
</feature>
<dbReference type="InterPro" id="IPR025164">
    <property type="entry name" value="Toastrack_DUF4097"/>
</dbReference>
<sequence>MPQPSQSSVHWTHPVPPRSPPPCGDVVIPVAGGIPQVGPGRHALWCQREASAEHTLRKETMRPMNRLMISIIACGLAVAGLSACSDTSPHKTKSVTYQESSPVHTLVIKGNVGDIKVSGEGTSVNVTEQHRFQSVDPVTSHALTDGTLTLSYTCNDAQCTVDYTVVVPAGTEVQISDSTGDITLAKLAGTVDATTGVGKITADGLSGPQAHLTTDTGDVMATFTASPSSVVAQASTGDVKIAVPHTAKYAVDGHATTGEVHVDVPQDAGSADTITAKVGTGNVTVADA</sequence>
<organism evidence="3 4">
    <name type="scientific">Nocardia stercoris</name>
    <dbReference type="NCBI Taxonomy" id="2483361"/>
    <lineage>
        <taxon>Bacteria</taxon>
        <taxon>Bacillati</taxon>
        <taxon>Actinomycetota</taxon>
        <taxon>Actinomycetes</taxon>
        <taxon>Mycobacteriales</taxon>
        <taxon>Nocardiaceae</taxon>
        <taxon>Nocardia</taxon>
    </lineage>
</organism>
<comment type="caution">
    <text evidence="3">The sequence shown here is derived from an EMBL/GenBank/DDBJ whole genome shotgun (WGS) entry which is preliminary data.</text>
</comment>
<evidence type="ECO:0000313" key="4">
    <source>
        <dbReference type="Proteomes" id="UP000279275"/>
    </source>
</evidence>
<name>A0A3M2LCV0_9NOCA</name>
<feature type="domain" description="DUF4097" evidence="2">
    <location>
        <begin position="103"/>
        <end position="285"/>
    </location>
</feature>
<dbReference type="Pfam" id="PF13349">
    <property type="entry name" value="DUF4097"/>
    <property type="match status" value="1"/>
</dbReference>
<dbReference type="EMBL" id="RFFH01000001">
    <property type="protein sequence ID" value="RMI35312.1"/>
    <property type="molecule type" value="Genomic_DNA"/>
</dbReference>
<evidence type="ECO:0000259" key="2">
    <source>
        <dbReference type="Pfam" id="PF13349"/>
    </source>
</evidence>
<reference evidence="3 4" key="1">
    <citation type="submission" date="2018-10" db="EMBL/GenBank/DDBJ databases">
        <title>Isolation from cow dung.</title>
        <authorList>
            <person name="Ling L."/>
        </authorList>
    </citation>
    <scope>NUCLEOTIDE SEQUENCE [LARGE SCALE GENOMIC DNA]</scope>
    <source>
        <strain evidence="3 4">NEAU-LL90</strain>
    </source>
</reference>
<proteinExistence type="predicted"/>
<accession>A0A3M2LCV0</accession>
<keyword evidence="4" id="KW-1185">Reference proteome</keyword>
<feature type="compositionally biased region" description="Pro residues" evidence="1">
    <location>
        <begin position="14"/>
        <end position="23"/>
    </location>
</feature>
<evidence type="ECO:0000313" key="3">
    <source>
        <dbReference type="EMBL" id="RMI35312.1"/>
    </source>
</evidence>
<evidence type="ECO:0000256" key="1">
    <source>
        <dbReference type="SAM" id="MobiDB-lite"/>
    </source>
</evidence>
<gene>
    <name evidence="3" type="ORF">EBN03_03250</name>
</gene>